<dbReference type="RefSeq" id="WP_227889638.1">
    <property type="nucleotide sequence ID" value="NZ_CP095461.1"/>
</dbReference>
<dbReference type="Proteomes" id="UP001139168">
    <property type="component" value="Unassembled WGS sequence"/>
</dbReference>
<dbReference type="EMBL" id="JAJFZQ010000002">
    <property type="protein sequence ID" value="MCC3264779.1"/>
    <property type="molecule type" value="Genomic_DNA"/>
</dbReference>
<dbReference type="EMBL" id="JAJFZP010000011">
    <property type="protein sequence ID" value="MCC3270467.1"/>
    <property type="molecule type" value="Genomic_DNA"/>
</dbReference>
<dbReference type="AlphaFoldDB" id="A0A9X1M3W3"/>
<reference evidence="2" key="1">
    <citation type="submission" date="2021-10" db="EMBL/GenBank/DDBJ databases">
        <title>Novel species in genus Arthrobacter.</title>
        <authorList>
            <person name="Liu Y."/>
        </authorList>
    </citation>
    <scope>NUCLEOTIDE SEQUENCE</scope>
    <source>
        <strain evidence="1">Zg-Y786</strain>
        <strain evidence="2">Zg-Y809</strain>
    </source>
</reference>
<evidence type="ECO:0000313" key="3">
    <source>
        <dbReference type="Proteomes" id="UP001139168"/>
    </source>
</evidence>
<gene>
    <name evidence="2" type="ORF">LJ751_14100</name>
    <name evidence="1" type="ORF">LJ752_01810</name>
</gene>
<comment type="caution">
    <text evidence="2">The sequence shown here is derived from an EMBL/GenBank/DDBJ whole genome shotgun (WGS) entry which is preliminary data.</text>
</comment>
<name>A0A9X1M3W3_9MICC</name>
<evidence type="ECO:0000313" key="2">
    <source>
        <dbReference type="EMBL" id="MCC3270467.1"/>
    </source>
</evidence>
<evidence type="ECO:0000313" key="4">
    <source>
        <dbReference type="Proteomes" id="UP001139264"/>
    </source>
</evidence>
<accession>A0A9X1M3W3</accession>
<proteinExistence type="predicted"/>
<sequence length="53" mass="5932">MTDRMKAVVLARFGGAGGLELRSIPVPTMERRRVRCHPNEPTWLLASPGEQRS</sequence>
<dbReference type="Proteomes" id="UP001139264">
    <property type="component" value="Unassembled WGS sequence"/>
</dbReference>
<evidence type="ECO:0000313" key="1">
    <source>
        <dbReference type="EMBL" id="MCC3264779.1"/>
    </source>
</evidence>
<organism evidence="2 4">
    <name type="scientific">Arthrobacter gengyunqii</name>
    <dbReference type="NCBI Taxonomy" id="2886940"/>
    <lineage>
        <taxon>Bacteria</taxon>
        <taxon>Bacillati</taxon>
        <taxon>Actinomycetota</taxon>
        <taxon>Actinomycetes</taxon>
        <taxon>Micrococcales</taxon>
        <taxon>Micrococcaceae</taxon>
        <taxon>Arthrobacter</taxon>
    </lineage>
</organism>
<keyword evidence="3" id="KW-1185">Reference proteome</keyword>
<protein>
    <submittedName>
        <fullName evidence="2">Uncharacterized protein</fullName>
    </submittedName>
</protein>